<reference evidence="7" key="1">
    <citation type="submission" date="2017-06" db="EMBL/GenBank/DDBJ databases">
        <authorList>
            <person name="Varghese N."/>
            <person name="Submissions S."/>
        </authorList>
    </citation>
    <scope>NUCLEOTIDE SEQUENCE [LARGE SCALE GENOMIC DNA]</scope>
    <source>
        <strain evidence="7">DSM 28041</strain>
    </source>
</reference>
<organism evidence="6 7">
    <name type="scientific">Hymenobacter mucosus</name>
    <dbReference type="NCBI Taxonomy" id="1411120"/>
    <lineage>
        <taxon>Bacteria</taxon>
        <taxon>Pseudomonadati</taxon>
        <taxon>Bacteroidota</taxon>
        <taxon>Cytophagia</taxon>
        <taxon>Cytophagales</taxon>
        <taxon>Hymenobacteraceae</taxon>
        <taxon>Hymenobacter</taxon>
    </lineage>
</organism>
<protein>
    <submittedName>
        <fullName evidence="6">NADH-FMN oxidoreductase RutF, flavin reductase (DIM6/NTAB) family</fullName>
    </submittedName>
</protein>
<dbReference type="EMBL" id="FZNS01000001">
    <property type="protein sequence ID" value="SNR29691.1"/>
    <property type="molecule type" value="Genomic_DNA"/>
</dbReference>
<dbReference type="PANTHER" id="PTHR33798">
    <property type="entry name" value="FLAVOPROTEIN OXYGENASE"/>
    <property type="match status" value="1"/>
</dbReference>
<evidence type="ECO:0000256" key="3">
    <source>
        <dbReference type="ARBA" id="ARBA00022643"/>
    </source>
</evidence>
<dbReference type="InterPro" id="IPR012349">
    <property type="entry name" value="Split_barrel_FMN-bd"/>
</dbReference>
<sequence>MRHIPAADLPGLEKVFRLNLVNSITGYKPANLVGTADAHGATNLAIVSSVLHLGSNPALLGFVMRPTTVARHTYENIRATGRYTFNHVPTGQEGAAHYTSANFAREESEFDACGFTPEYVDGFSAPYVQESRIKIGLELLQEMPIEANGTVLLIGRVEHIYLPEEVLRPDGSLDLVAAGTVCVSGLDGYHAVQAPVRYGYARAGQGPQRLD</sequence>
<evidence type="ECO:0000256" key="4">
    <source>
        <dbReference type="ARBA" id="ARBA00038054"/>
    </source>
</evidence>
<evidence type="ECO:0000259" key="5">
    <source>
        <dbReference type="SMART" id="SM00903"/>
    </source>
</evidence>
<feature type="domain" description="Flavin reductase like" evidence="5">
    <location>
        <begin position="23"/>
        <end position="183"/>
    </location>
</feature>
<comment type="cofactor">
    <cofactor evidence="1">
        <name>FMN</name>
        <dbReference type="ChEBI" id="CHEBI:58210"/>
    </cofactor>
</comment>
<dbReference type="InterPro" id="IPR002563">
    <property type="entry name" value="Flavin_Rdtase-like_dom"/>
</dbReference>
<dbReference type="SUPFAM" id="SSF50475">
    <property type="entry name" value="FMN-binding split barrel"/>
    <property type="match status" value="1"/>
</dbReference>
<evidence type="ECO:0000256" key="1">
    <source>
        <dbReference type="ARBA" id="ARBA00001917"/>
    </source>
</evidence>
<evidence type="ECO:0000313" key="7">
    <source>
        <dbReference type="Proteomes" id="UP000198310"/>
    </source>
</evidence>
<keyword evidence="3" id="KW-0288">FMN</keyword>
<accession>A0A238V651</accession>
<dbReference type="Gene3D" id="2.30.110.10">
    <property type="entry name" value="Electron Transport, Fmn-binding Protein, Chain A"/>
    <property type="match status" value="1"/>
</dbReference>
<gene>
    <name evidence="6" type="ORF">SAMN06269173_101180</name>
</gene>
<dbReference type="AlphaFoldDB" id="A0A238V651"/>
<dbReference type="Pfam" id="PF01613">
    <property type="entry name" value="Flavin_Reduct"/>
    <property type="match status" value="1"/>
</dbReference>
<comment type="similarity">
    <text evidence="4">Belongs to the flavoredoxin family.</text>
</comment>
<dbReference type="GO" id="GO:0016646">
    <property type="term" value="F:oxidoreductase activity, acting on the CH-NH group of donors, NAD or NADP as acceptor"/>
    <property type="evidence" value="ECO:0007669"/>
    <property type="project" value="UniProtKB-ARBA"/>
</dbReference>
<dbReference type="PANTHER" id="PTHR33798:SF5">
    <property type="entry name" value="FLAVIN REDUCTASE LIKE DOMAIN-CONTAINING PROTEIN"/>
    <property type="match status" value="1"/>
</dbReference>
<evidence type="ECO:0000256" key="2">
    <source>
        <dbReference type="ARBA" id="ARBA00022630"/>
    </source>
</evidence>
<dbReference type="RefSeq" id="WP_045688601.1">
    <property type="nucleotide sequence ID" value="NZ_FZNS01000001.1"/>
</dbReference>
<dbReference type="Proteomes" id="UP000198310">
    <property type="component" value="Unassembled WGS sequence"/>
</dbReference>
<dbReference type="SMART" id="SM00903">
    <property type="entry name" value="Flavin_Reduct"/>
    <property type="match status" value="1"/>
</dbReference>
<dbReference type="GO" id="GO:0010181">
    <property type="term" value="F:FMN binding"/>
    <property type="evidence" value="ECO:0007669"/>
    <property type="project" value="InterPro"/>
</dbReference>
<evidence type="ECO:0000313" key="6">
    <source>
        <dbReference type="EMBL" id="SNR29691.1"/>
    </source>
</evidence>
<keyword evidence="2" id="KW-0285">Flavoprotein</keyword>
<proteinExistence type="inferred from homology"/>
<keyword evidence="7" id="KW-1185">Reference proteome</keyword>
<name>A0A238V651_9BACT</name>